<accession>A0ABY1PVA1</accession>
<keyword evidence="2" id="KW-1185">Reference proteome</keyword>
<organism evidence="1 2">
    <name type="scientific">Noviherbaspirillum suwonense</name>
    <dbReference type="NCBI Taxonomy" id="1224511"/>
    <lineage>
        <taxon>Bacteria</taxon>
        <taxon>Pseudomonadati</taxon>
        <taxon>Pseudomonadota</taxon>
        <taxon>Betaproteobacteria</taxon>
        <taxon>Burkholderiales</taxon>
        <taxon>Oxalobacteraceae</taxon>
        <taxon>Noviherbaspirillum</taxon>
    </lineage>
</organism>
<dbReference type="EMBL" id="FXUL01000001">
    <property type="protein sequence ID" value="SMP43033.1"/>
    <property type="molecule type" value="Genomic_DNA"/>
</dbReference>
<gene>
    <name evidence="1" type="ORF">SAMN06295970_101256</name>
</gene>
<evidence type="ECO:0000313" key="2">
    <source>
        <dbReference type="Proteomes" id="UP001158049"/>
    </source>
</evidence>
<comment type="caution">
    <text evidence="1">The sequence shown here is derived from an EMBL/GenBank/DDBJ whole genome shotgun (WGS) entry which is preliminary data.</text>
</comment>
<evidence type="ECO:0000313" key="1">
    <source>
        <dbReference type="EMBL" id="SMP43033.1"/>
    </source>
</evidence>
<name>A0ABY1PVA1_9BURK</name>
<sequence>MLRVFIHVGGLHTVTRYTQRAWIDIGYEKLAPVADYKTVLFQAGFGASIPAPIFRYPRWSASLWDLTSRSIVLGLRTDLDCLDEVVPPIEHQTKRFAYAKQMCALIEHAGPRAQSLTTLATVQIDQVGRTRGLYVARFDEHTMARHVTGPFVFRPDYLRPAELLLHACLIRLNGCVEMPARPALCIPDPIEKNGQRFVPIHRLVEPARTGFVSWLLRRNTAPVEHPGAHLGIAHESLYTTFLNEAV</sequence>
<proteinExistence type="predicted"/>
<dbReference type="RefSeq" id="WP_283440403.1">
    <property type="nucleotide sequence ID" value="NZ_FXUL01000001.1"/>
</dbReference>
<dbReference type="Proteomes" id="UP001158049">
    <property type="component" value="Unassembled WGS sequence"/>
</dbReference>
<protein>
    <submittedName>
        <fullName evidence="1">Uncharacterized protein</fullName>
    </submittedName>
</protein>
<reference evidence="1 2" key="1">
    <citation type="submission" date="2017-05" db="EMBL/GenBank/DDBJ databases">
        <authorList>
            <person name="Varghese N."/>
            <person name="Submissions S."/>
        </authorList>
    </citation>
    <scope>NUCLEOTIDE SEQUENCE [LARGE SCALE GENOMIC DNA]</scope>
    <source>
        <strain evidence="1 2">DSM 26001</strain>
    </source>
</reference>